<dbReference type="OrthoDB" id="6132182at2759"/>
<feature type="chain" id="PRO_5040111324" description="Tyrosinase copper-binding domain-containing protein" evidence="3">
    <location>
        <begin position="18"/>
        <end position="384"/>
    </location>
</feature>
<keyword evidence="2" id="KW-0560">Oxidoreductase</keyword>
<reference evidence="6" key="1">
    <citation type="submission" date="2021-07" db="EMBL/GenBank/DDBJ databases">
        <authorList>
            <person name="Durling M."/>
        </authorList>
    </citation>
    <scope>NUCLEOTIDE SEQUENCE</scope>
</reference>
<keyword evidence="1" id="KW-0479">Metal-binding</keyword>
<dbReference type="AlphaFoldDB" id="A0A9N9L7C4"/>
<dbReference type="GO" id="GO:0016491">
    <property type="term" value="F:oxidoreductase activity"/>
    <property type="evidence" value="ECO:0007669"/>
    <property type="project" value="UniProtKB-KW"/>
</dbReference>
<evidence type="ECO:0000313" key="6">
    <source>
        <dbReference type="EMBL" id="CAG8958332.1"/>
    </source>
</evidence>
<feature type="signal peptide" evidence="3">
    <location>
        <begin position="1"/>
        <end position="17"/>
    </location>
</feature>
<dbReference type="PANTHER" id="PTHR11474:SF125">
    <property type="entry name" value="N-ACETYL-6-HYDROXYTRYPTOPHAN OXIDASE IVOB-RELATED"/>
    <property type="match status" value="1"/>
</dbReference>
<evidence type="ECO:0000259" key="5">
    <source>
        <dbReference type="PROSITE" id="PS00498"/>
    </source>
</evidence>
<dbReference type="PROSITE" id="PS00498">
    <property type="entry name" value="TYROSINASE_2"/>
    <property type="match status" value="1"/>
</dbReference>
<dbReference type="PRINTS" id="PR00092">
    <property type="entry name" value="TYROSINASE"/>
</dbReference>
<sequence>MYLHWVFLATLTTAAFAPSNLTDPVDALAKTARKNQHLYHARFQNSTCDSSKISFRREWSELTLPQRKAYTDAVLCLQSKPPLTPLDLVPGARSRFDDFLATHINQTLSIHDTTNFLSWHRQFVWVYERALREECGYEGFQPYWNWGKYAEDPLNSPLFDGSEYSLGGNGENMNYPPTCVPNCQNPNLVIPSGVGGGCITTGPFKNYTLTLGPVSPTSWAVNASSNPFAYNPRCLRRDISQYVSSHSTTARLMYETIVNHEDLYGFQVDLEGNMTKFPSGEFGLHTGGHLTIGGDPGGDLFASPGDPAFYLHHASIDRIWWIWQNQNPEKRTYELSGTITIGNIPPSRNGTLDDVLDMGFVGAEPIQIRDAMSTTGGEYCYVYT</sequence>
<evidence type="ECO:0000259" key="4">
    <source>
        <dbReference type="PROSITE" id="PS00497"/>
    </source>
</evidence>
<dbReference type="InterPro" id="IPR008922">
    <property type="entry name" value="Di-copper_centre_dom_sf"/>
</dbReference>
<dbReference type="InterPro" id="IPR002227">
    <property type="entry name" value="Tyrosinase_Cu-bd"/>
</dbReference>
<keyword evidence="7" id="KW-1185">Reference proteome</keyword>
<keyword evidence="3" id="KW-0732">Signal</keyword>
<dbReference type="PROSITE" id="PS00497">
    <property type="entry name" value="TYROSINASE_1"/>
    <property type="match status" value="1"/>
</dbReference>
<feature type="domain" description="Tyrosinase copper-binding" evidence="5">
    <location>
        <begin position="306"/>
        <end position="317"/>
    </location>
</feature>
<evidence type="ECO:0000313" key="7">
    <source>
        <dbReference type="Proteomes" id="UP000696280"/>
    </source>
</evidence>
<proteinExistence type="predicted"/>
<name>A0A9N9L7C4_9HELO</name>
<evidence type="ECO:0000256" key="2">
    <source>
        <dbReference type="ARBA" id="ARBA00023002"/>
    </source>
</evidence>
<gene>
    <name evidence="6" type="ORF">HYFRA_00000689</name>
</gene>
<dbReference type="Proteomes" id="UP000696280">
    <property type="component" value="Unassembled WGS sequence"/>
</dbReference>
<protein>
    <recommendedName>
        <fullName evidence="4 5">Tyrosinase copper-binding domain-containing protein</fullName>
    </recommendedName>
</protein>
<evidence type="ECO:0000256" key="1">
    <source>
        <dbReference type="ARBA" id="ARBA00022723"/>
    </source>
</evidence>
<feature type="domain" description="Tyrosinase copper-binding" evidence="4">
    <location>
        <begin position="111"/>
        <end position="128"/>
    </location>
</feature>
<dbReference type="SUPFAM" id="SSF48056">
    <property type="entry name" value="Di-copper centre-containing domain"/>
    <property type="match status" value="1"/>
</dbReference>
<comment type="caution">
    <text evidence="6">The sequence shown here is derived from an EMBL/GenBank/DDBJ whole genome shotgun (WGS) entry which is preliminary data.</text>
</comment>
<dbReference type="Pfam" id="PF00264">
    <property type="entry name" value="Tyrosinase"/>
    <property type="match status" value="1"/>
</dbReference>
<dbReference type="InterPro" id="IPR050316">
    <property type="entry name" value="Tyrosinase/Hemocyanin"/>
</dbReference>
<evidence type="ECO:0000256" key="3">
    <source>
        <dbReference type="SAM" id="SignalP"/>
    </source>
</evidence>
<dbReference type="Gene3D" id="1.10.1280.10">
    <property type="entry name" value="Di-copper center containing domain from catechol oxidase"/>
    <property type="match status" value="1"/>
</dbReference>
<dbReference type="PANTHER" id="PTHR11474">
    <property type="entry name" value="TYROSINASE FAMILY MEMBER"/>
    <property type="match status" value="1"/>
</dbReference>
<accession>A0A9N9L7C4</accession>
<dbReference type="GO" id="GO:0046872">
    <property type="term" value="F:metal ion binding"/>
    <property type="evidence" value="ECO:0007669"/>
    <property type="project" value="UniProtKB-KW"/>
</dbReference>
<dbReference type="EMBL" id="CAJVRL010000081">
    <property type="protein sequence ID" value="CAG8958332.1"/>
    <property type="molecule type" value="Genomic_DNA"/>
</dbReference>
<organism evidence="6 7">
    <name type="scientific">Hymenoscyphus fraxineus</name>
    <dbReference type="NCBI Taxonomy" id="746836"/>
    <lineage>
        <taxon>Eukaryota</taxon>
        <taxon>Fungi</taxon>
        <taxon>Dikarya</taxon>
        <taxon>Ascomycota</taxon>
        <taxon>Pezizomycotina</taxon>
        <taxon>Leotiomycetes</taxon>
        <taxon>Helotiales</taxon>
        <taxon>Helotiaceae</taxon>
        <taxon>Hymenoscyphus</taxon>
    </lineage>
</organism>